<protein>
    <submittedName>
        <fullName evidence="1">Glycosyl hydrolase family 71-domain-containing protein</fullName>
    </submittedName>
</protein>
<reference evidence="1 2" key="1">
    <citation type="journal article" date="2022" name="New Phytol.">
        <title>Ecological generalism drives hyperdiversity of secondary metabolite gene clusters in xylarialean endophytes.</title>
        <authorList>
            <person name="Franco M.E.E."/>
            <person name="Wisecaver J.H."/>
            <person name="Arnold A.E."/>
            <person name="Ju Y.M."/>
            <person name="Slot J.C."/>
            <person name="Ahrendt S."/>
            <person name="Moore L.P."/>
            <person name="Eastman K.E."/>
            <person name="Scott K."/>
            <person name="Konkel Z."/>
            <person name="Mondo S.J."/>
            <person name="Kuo A."/>
            <person name="Hayes R.D."/>
            <person name="Haridas S."/>
            <person name="Andreopoulos B."/>
            <person name="Riley R."/>
            <person name="LaButti K."/>
            <person name="Pangilinan J."/>
            <person name="Lipzen A."/>
            <person name="Amirebrahimi M."/>
            <person name="Yan J."/>
            <person name="Adam C."/>
            <person name="Keymanesh K."/>
            <person name="Ng V."/>
            <person name="Louie K."/>
            <person name="Northen T."/>
            <person name="Drula E."/>
            <person name="Henrissat B."/>
            <person name="Hsieh H.M."/>
            <person name="Youens-Clark K."/>
            <person name="Lutzoni F."/>
            <person name="Miadlikowska J."/>
            <person name="Eastwood D.C."/>
            <person name="Hamelin R.C."/>
            <person name="Grigoriev I.V."/>
            <person name="U'Ren J.M."/>
        </authorList>
    </citation>
    <scope>NUCLEOTIDE SEQUENCE [LARGE SCALE GENOMIC DNA]</scope>
    <source>
        <strain evidence="1 2">ER1909</strain>
    </source>
</reference>
<evidence type="ECO:0000313" key="2">
    <source>
        <dbReference type="Proteomes" id="UP001497680"/>
    </source>
</evidence>
<dbReference type="EMBL" id="MU394354">
    <property type="protein sequence ID" value="KAI6083294.1"/>
    <property type="molecule type" value="Genomic_DNA"/>
</dbReference>
<dbReference type="Proteomes" id="UP001497680">
    <property type="component" value="Unassembled WGS sequence"/>
</dbReference>
<comment type="caution">
    <text evidence="1">The sequence shown here is derived from an EMBL/GenBank/DDBJ whole genome shotgun (WGS) entry which is preliminary data.</text>
</comment>
<proteinExistence type="predicted"/>
<accession>A0ACC0CSE1</accession>
<keyword evidence="2" id="KW-1185">Reference proteome</keyword>
<keyword evidence="1" id="KW-0378">Hydrolase</keyword>
<name>A0ACC0CSE1_9PEZI</name>
<sequence>MFRYRKGRTAVAVIAASAVFATPSLAEVKKVFAHYMVGDSTTEHRHQDILDAKAMGLNGFSLNIGDPTQDFVRSTLNDMFDFAASNDFTLHISMDLWAAGDAKPKRSVEDYHDLFVDFLGHPAWEIGANGFPMVTTFADGGLHNDTWQKWRDSFANQVFLIPDFDGTEGYYSADPGWWEYWGNVVDGLFSWEASWPIRDGKGGSFPGDISPDQPVIKGVLEHKKYYMIGLSPLQYKNAYSTNIYRDGQLNLPERMFEILSHASDIQYVDVLTWNDGPESHYIGNIWPEQNEDVAPSLYMKAPHTGWQDLVGSFITAFRTSVGASAMRPHGGDTVTGAYWYRSILTSTTCDLEAARYSTGLEDFYLNKPDGIDRAEDIAAYAIVLPDGASGWSLKVTSGGQQDTITGLKAGLNYGNSLLKAGVQRAEIVNAAGETIAVASGGRCVYADTCPDCIYNMNPTVLKFSDAKDDQTCNEVCSGPRDGSEVVFIDPSIWSQSAPNLGCVPPCTFILPPETLVSATTISIAPVTETMEETWPSATRGGTVIYGTKTVTTVITIPAITTTVIEYSNIVWDKTQGVSTTDITFWYSIRVPGVTLTDKDHPEITWTYSLGPWPTGTMRSGGVTSTTEGGSGTTTDDDGSGTTTKGNGGSTTDHPPPSATRTTIPASSGSAKPTCTSDGCGHPCRVNCDTPPGVKPPPGIDLPCIGLGCGSNSNGGSSQHNCVGSGCSGGGGGGDGGDEDGDEDGGFAGTPAPADTFDKDETEADPDWASMSSEQAALATQIWDYWDSLYPEPTTTTPEPPLKTTYDCDGSGNCGTILQVKYCDHAINSLQRNDDQIYGTKDNMIDGNCYANSNGQGCKIFVAGDGCTMSGNEMWWANQDLREYGCDKCGSVHYSNGCRLTVNYVAECDNRE</sequence>
<evidence type="ECO:0000313" key="1">
    <source>
        <dbReference type="EMBL" id="KAI6083294.1"/>
    </source>
</evidence>
<gene>
    <name evidence="1" type="ORF">F4821DRAFT_280981</name>
</gene>
<organism evidence="1 2">
    <name type="scientific">Hypoxylon rubiginosum</name>
    <dbReference type="NCBI Taxonomy" id="110542"/>
    <lineage>
        <taxon>Eukaryota</taxon>
        <taxon>Fungi</taxon>
        <taxon>Dikarya</taxon>
        <taxon>Ascomycota</taxon>
        <taxon>Pezizomycotina</taxon>
        <taxon>Sordariomycetes</taxon>
        <taxon>Xylariomycetidae</taxon>
        <taxon>Xylariales</taxon>
        <taxon>Hypoxylaceae</taxon>
        <taxon>Hypoxylon</taxon>
    </lineage>
</organism>